<dbReference type="PANTHER" id="PTHR41349:SF1">
    <property type="entry name" value="PROTEIN CBG08683"/>
    <property type="match status" value="1"/>
</dbReference>
<dbReference type="Proteomes" id="UP001207742">
    <property type="component" value="Unassembled WGS sequence"/>
</dbReference>
<evidence type="ECO:0000313" key="6">
    <source>
        <dbReference type="Proteomes" id="UP001207742"/>
    </source>
</evidence>
<dbReference type="RefSeq" id="WP_264726661.1">
    <property type="nucleotide sequence ID" value="NZ_JAPDNR010000001.1"/>
</dbReference>
<dbReference type="SMART" id="SM00560">
    <property type="entry name" value="LamGL"/>
    <property type="match status" value="1"/>
</dbReference>
<dbReference type="SUPFAM" id="SSF56219">
    <property type="entry name" value="DNase I-like"/>
    <property type="match status" value="1"/>
</dbReference>
<dbReference type="SUPFAM" id="SSF49899">
    <property type="entry name" value="Concanavalin A-like lectins/glucanases"/>
    <property type="match status" value="1"/>
</dbReference>
<dbReference type="InterPro" id="IPR005135">
    <property type="entry name" value="Endo/exonuclease/phosphatase"/>
</dbReference>
<dbReference type="InterPro" id="IPR006558">
    <property type="entry name" value="LamG-like"/>
</dbReference>
<dbReference type="InterPro" id="IPR013320">
    <property type="entry name" value="ConA-like_dom_sf"/>
</dbReference>
<evidence type="ECO:0000313" key="5">
    <source>
        <dbReference type="EMBL" id="MCW3482350.1"/>
    </source>
</evidence>
<comment type="caution">
    <text evidence="5">The sequence shown here is derived from an EMBL/GenBank/DDBJ whole genome shotgun (WGS) entry which is preliminary data.</text>
</comment>
<dbReference type="InterPro" id="IPR036691">
    <property type="entry name" value="Endo/exonu/phosph_ase_sf"/>
</dbReference>
<feature type="domain" description="LamG-like jellyroll fold" evidence="4">
    <location>
        <begin position="68"/>
        <end position="211"/>
    </location>
</feature>
<keyword evidence="5" id="KW-0378">Hydrolase</keyword>
<evidence type="ECO:0000256" key="2">
    <source>
        <dbReference type="ARBA" id="ARBA00023157"/>
    </source>
</evidence>
<reference evidence="5 6" key="1">
    <citation type="submission" date="2022-10" db="EMBL/GenBank/DDBJ databases">
        <title>Chitinophaga nivalis PC15 sp. nov., isolated from Pyeongchang county, South Korea.</title>
        <authorList>
            <person name="Trinh H.N."/>
        </authorList>
    </citation>
    <scope>NUCLEOTIDE SEQUENCE [LARGE SCALE GENOMIC DNA]</scope>
    <source>
        <strain evidence="5 6">PC14</strain>
    </source>
</reference>
<sequence length="500" mass="55858">MKKLYVLLATALLPVVSFAQTAVYKQSFDKDTGYVTCAGIRGTALNLGPEVATRKVVTRPYVLNKYDGAYTVICWVKAQPSRQGYVLLQAVSGTEEAAAGWSLGVQENGAWYWKIKQQKGTYQYMPTPERQNIRDNKWHQLAYSYNDVKEECALYYDGQQVAIYYTAGIKGAQQAEILAAGGAIQGDLGEWATFNGALDEIALYKTILSPDDISNDYTKYVAGKKKTPQLPAGAPLKVMNYNIWHGGNETGKEVGPQRIAAVIRASGADVITMQETYGSGERIADALGYYFYLRSTNLSIMSRYPIAETLRGAHAFCNGGVFIQLDATRRVAVVNNWLSYPFDYWDMLEKKQPIGVDTLVTRMEEHNGAQLRKNLDAIDKVIAHADEIPVIFSGDFNSGSHLDWTPATRHLNEGLVVPFPQSNIMQEAGFTDSYRQLHPDPLKDRGITWSPQFPHAFKDRIDYIYYKGKKLQPLTSVTISTHPVHYPSDHAALMTSFRVQ</sequence>
<evidence type="ECO:0000256" key="3">
    <source>
        <dbReference type="SAM" id="SignalP"/>
    </source>
</evidence>
<keyword evidence="1 3" id="KW-0732">Signal</keyword>
<dbReference type="EMBL" id="JAPDNS010000001">
    <property type="protein sequence ID" value="MCW3482350.1"/>
    <property type="molecule type" value="Genomic_DNA"/>
</dbReference>
<accession>A0ABT3IEW0</accession>
<keyword evidence="5" id="KW-0255">Endonuclease</keyword>
<name>A0ABT3IEW0_9BACT</name>
<proteinExistence type="predicted"/>
<keyword evidence="6" id="KW-1185">Reference proteome</keyword>
<organism evidence="5 6">
    <name type="scientific">Chitinophaga nivalis</name>
    <dbReference type="NCBI Taxonomy" id="2991709"/>
    <lineage>
        <taxon>Bacteria</taxon>
        <taxon>Pseudomonadati</taxon>
        <taxon>Bacteroidota</taxon>
        <taxon>Chitinophagia</taxon>
        <taxon>Chitinophagales</taxon>
        <taxon>Chitinophagaceae</taxon>
        <taxon>Chitinophaga</taxon>
    </lineage>
</organism>
<keyword evidence="2" id="KW-1015">Disulfide bond</keyword>
<evidence type="ECO:0000256" key="1">
    <source>
        <dbReference type="ARBA" id="ARBA00022729"/>
    </source>
</evidence>
<protein>
    <submittedName>
        <fullName evidence="5">Endonuclease/exonuclease/phosphatase family protein</fullName>
    </submittedName>
</protein>
<evidence type="ECO:0000259" key="4">
    <source>
        <dbReference type="SMART" id="SM00560"/>
    </source>
</evidence>
<dbReference type="Gene3D" id="3.60.10.10">
    <property type="entry name" value="Endonuclease/exonuclease/phosphatase"/>
    <property type="match status" value="1"/>
</dbReference>
<feature type="signal peptide" evidence="3">
    <location>
        <begin position="1"/>
        <end position="19"/>
    </location>
</feature>
<dbReference type="GO" id="GO:0004519">
    <property type="term" value="F:endonuclease activity"/>
    <property type="evidence" value="ECO:0007669"/>
    <property type="project" value="UniProtKB-KW"/>
</dbReference>
<feature type="chain" id="PRO_5046114267" evidence="3">
    <location>
        <begin position="20"/>
        <end position="500"/>
    </location>
</feature>
<dbReference type="Gene3D" id="2.60.120.200">
    <property type="match status" value="1"/>
</dbReference>
<dbReference type="Pfam" id="PF03372">
    <property type="entry name" value="Exo_endo_phos"/>
    <property type="match status" value="1"/>
</dbReference>
<dbReference type="Pfam" id="PF13385">
    <property type="entry name" value="Laminin_G_3"/>
    <property type="match status" value="1"/>
</dbReference>
<keyword evidence="5" id="KW-0540">Nuclease</keyword>
<dbReference type="PANTHER" id="PTHR41349">
    <property type="match status" value="1"/>
</dbReference>
<gene>
    <name evidence="5" type="ORF">OL497_00455</name>
</gene>